<sequence length="94" mass="10116">MEHPLLMLDAGAVQARARPDGGGFLLMLDRAGTHLFVPASREAVPVVNALARSAVVQVGQTSTKTRAGAWWHHFSHHTSVVHAVLQPPRHGART</sequence>
<dbReference type="EMBL" id="JAQFWQ010000011">
    <property type="protein sequence ID" value="MDA2810184.1"/>
    <property type="molecule type" value="Genomic_DNA"/>
</dbReference>
<evidence type="ECO:0000313" key="2">
    <source>
        <dbReference type="Proteomes" id="UP001527866"/>
    </source>
</evidence>
<dbReference type="RefSeq" id="WP_270684178.1">
    <property type="nucleotide sequence ID" value="NZ_JAQFWQ010000011.1"/>
</dbReference>
<reference evidence="1 2" key="1">
    <citation type="submission" date="2023-01" db="EMBL/GenBank/DDBJ databases">
        <title>Draft genome sequence of Nocardiopsis sp. RSe5-2 isolated from halophytes.</title>
        <authorList>
            <person name="Duangmal K."/>
            <person name="Chantavorakit T."/>
        </authorList>
    </citation>
    <scope>NUCLEOTIDE SEQUENCE [LARGE SCALE GENOMIC DNA]</scope>
    <source>
        <strain evidence="1 2">RSe5-2</strain>
    </source>
</reference>
<proteinExistence type="predicted"/>
<dbReference type="Proteomes" id="UP001527866">
    <property type="component" value="Unassembled WGS sequence"/>
</dbReference>
<name>A0ABT4U100_9ACTN</name>
<comment type="caution">
    <text evidence="1">The sequence shown here is derived from an EMBL/GenBank/DDBJ whole genome shotgun (WGS) entry which is preliminary data.</text>
</comment>
<evidence type="ECO:0000313" key="1">
    <source>
        <dbReference type="EMBL" id="MDA2810184.1"/>
    </source>
</evidence>
<gene>
    <name evidence="1" type="ORF">O4J56_05995</name>
</gene>
<protein>
    <submittedName>
        <fullName evidence="1">Uncharacterized protein</fullName>
    </submittedName>
</protein>
<keyword evidence="2" id="KW-1185">Reference proteome</keyword>
<organism evidence="1 2">
    <name type="scientific">Nocardiopsis endophytica</name>
    <dbReference type="NCBI Taxonomy" id="3018445"/>
    <lineage>
        <taxon>Bacteria</taxon>
        <taxon>Bacillati</taxon>
        <taxon>Actinomycetota</taxon>
        <taxon>Actinomycetes</taxon>
        <taxon>Streptosporangiales</taxon>
        <taxon>Nocardiopsidaceae</taxon>
        <taxon>Nocardiopsis</taxon>
    </lineage>
</organism>
<accession>A0ABT4U100</accession>